<keyword evidence="3" id="KW-1185">Reference proteome</keyword>
<dbReference type="Proteomes" id="UP000708208">
    <property type="component" value="Unassembled WGS sequence"/>
</dbReference>
<accession>A0A8J2PV91</accession>
<sequence length="107" mass="11782">MGPRASLMADSVSIANCVGTRVSKQSLGQTIYINEAGADEQNGEEREETGGVEGEAEDMKFLEELKTELPKMVRETGLDVAVKMDDIRLDLESVRKQQHGEKRKSGK</sequence>
<reference evidence="2" key="1">
    <citation type="submission" date="2021-06" db="EMBL/GenBank/DDBJ databases">
        <authorList>
            <person name="Hodson N. C."/>
            <person name="Mongue J. A."/>
            <person name="Jaron S. K."/>
        </authorList>
    </citation>
    <scope>NUCLEOTIDE SEQUENCE</scope>
</reference>
<proteinExistence type="predicted"/>
<evidence type="ECO:0000313" key="3">
    <source>
        <dbReference type="Proteomes" id="UP000708208"/>
    </source>
</evidence>
<name>A0A8J2PV91_9HEXA</name>
<organism evidence="2 3">
    <name type="scientific">Allacma fusca</name>
    <dbReference type="NCBI Taxonomy" id="39272"/>
    <lineage>
        <taxon>Eukaryota</taxon>
        <taxon>Metazoa</taxon>
        <taxon>Ecdysozoa</taxon>
        <taxon>Arthropoda</taxon>
        <taxon>Hexapoda</taxon>
        <taxon>Collembola</taxon>
        <taxon>Symphypleona</taxon>
        <taxon>Sminthuridae</taxon>
        <taxon>Allacma</taxon>
    </lineage>
</organism>
<feature type="region of interest" description="Disordered" evidence="1">
    <location>
        <begin position="35"/>
        <end position="54"/>
    </location>
</feature>
<dbReference type="AlphaFoldDB" id="A0A8J2PV91"/>
<protein>
    <submittedName>
        <fullName evidence="2">Uncharacterized protein</fullName>
    </submittedName>
</protein>
<evidence type="ECO:0000256" key="1">
    <source>
        <dbReference type="SAM" id="MobiDB-lite"/>
    </source>
</evidence>
<comment type="caution">
    <text evidence="2">The sequence shown here is derived from an EMBL/GenBank/DDBJ whole genome shotgun (WGS) entry which is preliminary data.</text>
</comment>
<gene>
    <name evidence="2" type="ORF">AFUS01_LOCUS39299</name>
</gene>
<dbReference type="EMBL" id="CAJVCH010551438">
    <property type="protein sequence ID" value="CAG7829437.1"/>
    <property type="molecule type" value="Genomic_DNA"/>
</dbReference>
<evidence type="ECO:0000313" key="2">
    <source>
        <dbReference type="EMBL" id="CAG7829437.1"/>
    </source>
</evidence>
<feature type="compositionally biased region" description="Acidic residues" evidence="1">
    <location>
        <begin position="37"/>
        <end position="47"/>
    </location>
</feature>